<evidence type="ECO:0000256" key="2">
    <source>
        <dbReference type="ARBA" id="ARBA00022801"/>
    </source>
</evidence>
<evidence type="ECO:0000313" key="6">
    <source>
        <dbReference type="EMBL" id="TID14578.1"/>
    </source>
</evidence>
<feature type="domain" description="Carboxylesterase type B" evidence="5">
    <location>
        <begin position="24"/>
        <end position="337"/>
    </location>
</feature>
<dbReference type="InterPro" id="IPR029058">
    <property type="entry name" value="AB_hydrolase_fold"/>
</dbReference>
<dbReference type="InterPro" id="IPR019826">
    <property type="entry name" value="Carboxylesterase_B_AS"/>
</dbReference>
<evidence type="ECO:0000313" key="7">
    <source>
        <dbReference type="Proteomes" id="UP000298493"/>
    </source>
</evidence>
<dbReference type="AlphaFoldDB" id="A0A4Z1NL59"/>
<comment type="caution">
    <text evidence="6">The sequence shown here is derived from an EMBL/GenBank/DDBJ whole genome shotgun (WGS) entry which is preliminary data.</text>
</comment>
<dbReference type="STRING" id="86259.A0A4Z1NL59"/>
<evidence type="ECO:0000256" key="1">
    <source>
        <dbReference type="ARBA" id="ARBA00005964"/>
    </source>
</evidence>
<dbReference type="InterPro" id="IPR002018">
    <property type="entry name" value="CarbesteraseB"/>
</dbReference>
<keyword evidence="7" id="KW-1185">Reference proteome</keyword>
<dbReference type="EC" id="3.1.1.-" evidence="3"/>
<evidence type="ECO:0000256" key="3">
    <source>
        <dbReference type="RuleBase" id="RU361235"/>
    </source>
</evidence>
<dbReference type="SUPFAM" id="SSF53474">
    <property type="entry name" value="alpha/beta-Hydrolases"/>
    <property type="match status" value="1"/>
</dbReference>
<evidence type="ECO:0000256" key="4">
    <source>
        <dbReference type="SAM" id="SignalP"/>
    </source>
</evidence>
<accession>A0A4Z1NL59</accession>
<evidence type="ECO:0000259" key="5">
    <source>
        <dbReference type="Pfam" id="PF00135"/>
    </source>
</evidence>
<dbReference type="Proteomes" id="UP000298493">
    <property type="component" value="Unassembled WGS sequence"/>
</dbReference>
<dbReference type="PANTHER" id="PTHR43918:SF4">
    <property type="entry name" value="CARBOXYLIC ESTER HYDROLASE"/>
    <property type="match status" value="1"/>
</dbReference>
<gene>
    <name evidence="6" type="ORF">E6O75_ATG08724</name>
</gene>
<feature type="chain" id="PRO_5021356302" description="Carboxylic ester hydrolase" evidence="4">
    <location>
        <begin position="16"/>
        <end position="483"/>
    </location>
</feature>
<dbReference type="InterPro" id="IPR050654">
    <property type="entry name" value="AChE-related_enzymes"/>
</dbReference>
<dbReference type="InterPro" id="IPR019819">
    <property type="entry name" value="Carboxylesterase_B_CS"/>
</dbReference>
<keyword evidence="2 3" id="KW-0378">Hydrolase</keyword>
<dbReference type="OrthoDB" id="408631at2759"/>
<dbReference type="Gene3D" id="3.40.50.1820">
    <property type="entry name" value="alpha/beta hydrolase"/>
    <property type="match status" value="1"/>
</dbReference>
<dbReference type="PROSITE" id="PS00122">
    <property type="entry name" value="CARBOXYLESTERASE_B_1"/>
    <property type="match status" value="1"/>
</dbReference>
<protein>
    <recommendedName>
        <fullName evidence="3">Carboxylic ester hydrolase</fullName>
        <ecNumber evidence="3">3.1.1.-</ecNumber>
    </recommendedName>
</protein>
<dbReference type="PROSITE" id="PS00941">
    <property type="entry name" value="CARBOXYLESTERASE_B_2"/>
    <property type="match status" value="1"/>
</dbReference>
<dbReference type="PANTHER" id="PTHR43918">
    <property type="entry name" value="ACETYLCHOLINESTERASE"/>
    <property type="match status" value="1"/>
</dbReference>
<feature type="signal peptide" evidence="4">
    <location>
        <begin position="1"/>
        <end position="15"/>
    </location>
</feature>
<name>A0A4Z1NL59_9PEZI</name>
<dbReference type="EMBL" id="SNSC02000022">
    <property type="protein sequence ID" value="TID14578.1"/>
    <property type="molecule type" value="Genomic_DNA"/>
</dbReference>
<feature type="domain" description="Carboxylesterase type B" evidence="5">
    <location>
        <begin position="349"/>
        <end position="450"/>
    </location>
</feature>
<reference evidence="6 7" key="1">
    <citation type="submission" date="2019-04" db="EMBL/GenBank/DDBJ databases">
        <title>High contiguity whole genome sequence and gene annotation resource for two Venturia nashicola isolates.</title>
        <authorList>
            <person name="Prokchorchik M."/>
            <person name="Won K."/>
            <person name="Lee Y."/>
            <person name="Choi E.D."/>
            <person name="Segonzac C."/>
            <person name="Sohn K.H."/>
        </authorList>
    </citation>
    <scope>NUCLEOTIDE SEQUENCE [LARGE SCALE GENOMIC DNA]</scope>
    <source>
        <strain evidence="6 7">PRI2</strain>
    </source>
</reference>
<sequence length="483" mass="51631">MLLQVFSIFVACASAASLNYNAPTTVSTSPGSIEGLVLQDGKVKAYLGIPFAASPPERFRAPQDPKTWDGTLKAQKIKPSCMQQLTGAENSDIRNFTITVFSTPMPEESEDCLYLNVWVPGGAAPEGGFPVLFWLYGGNLQFGTAGLPMYDGQYIAADRGVIVVGSNYRTNVFGFPNAPGLPAGEANVGLLDQRKALKWVSSNIKAFGGDASKVTILGESAGGWSVKQLIAIPPSPLSFRAAIMQSEGAGLSGGIESWNALSKALNCTDIACVRKAPATKIKSIIENPPLSFEPVQDDITCSKNISSALTSGKAAKVPFIIGSNAQDGTVFAYVFGQSKPGSPGFEDIGKSLTEITFQCPAASIATIATTSGFPPVYRYFFNATYPKHYPFSQFGAFHSGEIPPVFGTWNKSRPEFERLSQSMQGYWTAFTKDPKAPLNEWPKFEGASQRVKVFGAFEDQIIDAKEIDQACPGMAKDIAIGGL</sequence>
<dbReference type="Pfam" id="PF00135">
    <property type="entry name" value="COesterase"/>
    <property type="match status" value="2"/>
</dbReference>
<dbReference type="GO" id="GO:0052689">
    <property type="term" value="F:carboxylic ester hydrolase activity"/>
    <property type="evidence" value="ECO:0007669"/>
    <property type="project" value="TreeGrafter"/>
</dbReference>
<proteinExistence type="inferred from homology"/>
<comment type="similarity">
    <text evidence="1 3">Belongs to the type-B carboxylesterase/lipase family.</text>
</comment>
<organism evidence="6 7">
    <name type="scientific">Venturia nashicola</name>
    <dbReference type="NCBI Taxonomy" id="86259"/>
    <lineage>
        <taxon>Eukaryota</taxon>
        <taxon>Fungi</taxon>
        <taxon>Dikarya</taxon>
        <taxon>Ascomycota</taxon>
        <taxon>Pezizomycotina</taxon>
        <taxon>Dothideomycetes</taxon>
        <taxon>Pleosporomycetidae</taxon>
        <taxon>Venturiales</taxon>
        <taxon>Venturiaceae</taxon>
        <taxon>Venturia</taxon>
    </lineage>
</organism>
<keyword evidence="4" id="KW-0732">Signal</keyword>